<dbReference type="Proteomes" id="UP000324222">
    <property type="component" value="Unassembled WGS sequence"/>
</dbReference>
<evidence type="ECO:0000313" key="1">
    <source>
        <dbReference type="EMBL" id="MPC37467.1"/>
    </source>
</evidence>
<keyword evidence="2" id="KW-1185">Reference proteome</keyword>
<reference evidence="1 2" key="1">
    <citation type="submission" date="2019-05" db="EMBL/GenBank/DDBJ databases">
        <title>Another draft genome of Portunus trituberculatus and its Hox gene families provides insights of decapod evolution.</title>
        <authorList>
            <person name="Jeong J.-H."/>
            <person name="Song I."/>
            <person name="Kim S."/>
            <person name="Choi T."/>
            <person name="Kim D."/>
            <person name="Ryu S."/>
            <person name="Kim W."/>
        </authorList>
    </citation>
    <scope>NUCLEOTIDE SEQUENCE [LARGE SCALE GENOMIC DNA]</scope>
    <source>
        <tissue evidence="1">Muscle</tissue>
    </source>
</reference>
<protein>
    <submittedName>
        <fullName evidence="1">Uncharacterized protein</fullName>
    </submittedName>
</protein>
<accession>A0A5B7EWA0</accession>
<dbReference type="EMBL" id="VSRR010003790">
    <property type="protein sequence ID" value="MPC37467.1"/>
    <property type="molecule type" value="Genomic_DNA"/>
</dbReference>
<gene>
    <name evidence="1" type="ORF">E2C01_030947</name>
</gene>
<dbReference type="AlphaFoldDB" id="A0A5B7EWA0"/>
<name>A0A5B7EWA0_PORTR</name>
<sequence length="95" mass="10368">MMSKPTSNVFPAYSRPRYWLGVPLLATLTNSTGSREDLKRGGMVCQSYRLSAINLLATGEVLCCYTVYATTTWRSNERTSVANSVSTVATTIAAH</sequence>
<proteinExistence type="predicted"/>
<evidence type="ECO:0000313" key="2">
    <source>
        <dbReference type="Proteomes" id="UP000324222"/>
    </source>
</evidence>
<organism evidence="1 2">
    <name type="scientific">Portunus trituberculatus</name>
    <name type="common">Swimming crab</name>
    <name type="synonym">Neptunus trituberculatus</name>
    <dbReference type="NCBI Taxonomy" id="210409"/>
    <lineage>
        <taxon>Eukaryota</taxon>
        <taxon>Metazoa</taxon>
        <taxon>Ecdysozoa</taxon>
        <taxon>Arthropoda</taxon>
        <taxon>Crustacea</taxon>
        <taxon>Multicrustacea</taxon>
        <taxon>Malacostraca</taxon>
        <taxon>Eumalacostraca</taxon>
        <taxon>Eucarida</taxon>
        <taxon>Decapoda</taxon>
        <taxon>Pleocyemata</taxon>
        <taxon>Brachyura</taxon>
        <taxon>Eubrachyura</taxon>
        <taxon>Portunoidea</taxon>
        <taxon>Portunidae</taxon>
        <taxon>Portuninae</taxon>
        <taxon>Portunus</taxon>
    </lineage>
</organism>
<comment type="caution">
    <text evidence="1">The sequence shown here is derived from an EMBL/GenBank/DDBJ whole genome shotgun (WGS) entry which is preliminary data.</text>
</comment>